<proteinExistence type="predicted"/>
<evidence type="ECO:0000256" key="1">
    <source>
        <dbReference type="ARBA" id="ARBA00004141"/>
    </source>
</evidence>
<comment type="caution">
    <text evidence="6">The sequence shown here is derived from an EMBL/GenBank/DDBJ whole genome shotgun (WGS) entry which is preliminary data.</text>
</comment>
<reference evidence="6" key="1">
    <citation type="submission" date="2022-07" db="EMBL/GenBank/DDBJ databases">
        <title>Phylogenomic reconstructions and comparative analyses of Kickxellomycotina fungi.</title>
        <authorList>
            <person name="Reynolds N.K."/>
            <person name="Stajich J.E."/>
            <person name="Barry K."/>
            <person name="Grigoriev I.V."/>
            <person name="Crous P."/>
            <person name="Smith M.E."/>
        </authorList>
    </citation>
    <scope>NUCLEOTIDE SEQUENCE</scope>
    <source>
        <strain evidence="6">RSA 1196</strain>
    </source>
</reference>
<evidence type="ECO:0000313" key="6">
    <source>
        <dbReference type="EMBL" id="KAJ1969829.1"/>
    </source>
</evidence>
<name>A0A9W8E536_9FUNG</name>
<feature type="transmembrane region" description="Helical" evidence="5">
    <location>
        <begin position="84"/>
        <end position="108"/>
    </location>
</feature>
<accession>A0A9W8E536</accession>
<comment type="subcellular location">
    <subcellularLocation>
        <location evidence="1">Membrane</location>
        <topology evidence="1">Multi-pass membrane protein</topology>
    </subcellularLocation>
</comment>
<keyword evidence="3 5" id="KW-1133">Transmembrane helix</keyword>
<dbReference type="InterPro" id="IPR018499">
    <property type="entry name" value="Tetraspanin/Peripherin"/>
</dbReference>
<evidence type="ECO:0000256" key="3">
    <source>
        <dbReference type="ARBA" id="ARBA00022989"/>
    </source>
</evidence>
<evidence type="ECO:0000256" key="4">
    <source>
        <dbReference type="ARBA" id="ARBA00023136"/>
    </source>
</evidence>
<dbReference type="EMBL" id="JANBPY010000020">
    <property type="protein sequence ID" value="KAJ1969829.1"/>
    <property type="molecule type" value="Genomic_DNA"/>
</dbReference>
<evidence type="ECO:0000256" key="5">
    <source>
        <dbReference type="SAM" id="Phobius"/>
    </source>
</evidence>
<dbReference type="GO" id="GO:0016020">
    <property type="term" value="C:membrane"/>
    <property type="evidence" value="ECO:0007669"/>
    <property type="project" value="UniProtKB-SubCell"/>
</dbReference>
<evidence type="ECO:0000256" key="2">
    <source>
        <dbReference type="ARBA" id="ARBA00022692"/>
    </source>
</evidence>
<sequence length="227" mass="25601">MSFHTQLPPNIRFSFLATNSVFLVAGTVAIGFMVYYSLHPFSRRNVVITPDIMYGALAVGCVTVLTSLVGFFGLLNPIRRKLPLVLYCWFTGVIQISAVILGACVWFRTLDIKSDYYPKWKSWDQALRGNFQDYSHCCGYLNADDYAAESPLCPASPGPDDEILPGCSDYLLIYVNDYLQNMYIVMFLFVGVGFVTMLTGLVLYLSSRDLKRYIRTSEKLVQLQNAT</sequence>
<dbReference type="Proteomes" id="UP001150925">
    <property type="component" value="Unassembled WGS sequence"/>
</dbReference>
<evidence type="ECO:0000313" key="7">
    <source>
        <dbReference type="Proteomes" id="UP001150925"/>
    </source>
</evidence>
<evidence type="ECO:0008006" key="8">
    <source>
        <dbReference type="Google" id="ProtNLM"/>
    </source>
</evidence>
<keyword evidence="2 5" id="KW-0812">Transmembrane</keyword>
<feature type="transmembrane region" description="Helical" evidence="5">
    <location>
        <begin position="182"/>
        <end position="205"/>
    </location>
</feature>
<dbReference type="AlphaFoldDB" id="A0A9W8E536"/>
<dbReference type="Pfam" id="PF00335">
    <property type="entry name" value="Tetraspanin"/>
    <property type="match status" value="1"/>
</dbReference>
<feature type="transmembrane region" description="Helical" evidence="5">
    <location>
        <begin position="52"/>
        <end position="72"/>
    </location>
</feature>
<feature type="transmembrane region" description="Helical" evidence="5">
    <location>
        <begin position="12"/>
        <end position="36"/>
    </location>
</feature>
<gene>
    <name evidence="6" type="ORF">IWQ62_000367</name>
</gene>
<keyword evidence="4 5" id="KW-0472">Membrane</keyword>
<organism evidence="6 7">
    <name type="scientific">Dispira parvispora</name>
    <dbReference type="NCBI Taxonomy" id="1520584"/>
    <lineage>
        <taxon>Eukaryota</taxon>
        <taxon>Fungi</taxon>
        <taxon>Fungi incertae sedis</taxon>
        <taxon>Zoopagomycota</taxon>
        <taxon>Kickxellomycotina</taxon>
        <taxon>Dimargaritomycetes</taxon>
        <taxon>Dimargaritales</taxon>
        <taxon>Dimargaritaceae</taxon>
        <taxon>Dispira</taxon>
    </lineage>
</organism>
<keyword evidence="7" id="KW-1185">Reference proteome</keyword>
<protein>
    <recommendedName>
        <fullName evidence="8">Tetraspanin</fullName>
    </recommendedName>
</protein>
<dbReference type="OrthoDB" id="2279611at2759"/>